<proteinExistence type="predicted"/>
<keyword evidence="2" id="KW-1185">Reference proteome</keyword>
<protein>
    <submittedName>
        <fullName evidence="1">Uncharacterized protein</fullName>
    </submittedName>
</protein>
<dbReference type="AlphaFoldDB" id="A0A0C3FB63"/>
<reference evidence="1 2" key="1">
    <citation type="submission" date="2014-04" db="EMBL/GenBank/DDBJ databases">
        <authorList>
            <consortium name="DOE Joint Genome Institute"/>
            <person name="Kuo A."/>
            <person name="Tarkka M."/>
            <person name="Buscot F."/>
            <person name="Kohler A."/>
            <person name="Nagy L.G."/>
            <person name="Floudas D."/>
            <person name="Copeland A."/>
            <person name="Barry K.W."/>
            <person name="Cichocki N."/>
            <person name="Veneault-Fourrey C."/>
            <person name="LaButti K."/>
            <person name="Lindquist E.A."/>
            <person name="Lipzen A."/>
            <person name="Lundell T."/>
            <person name="Morin E."/>
            <person name="Murat C."/>
            <person name="Sun H."/>
            <person name="Tunlid A."/>
            <person name="Henrissat B."/>
            <person name="Grigoriev I.V."/>
            <person name="Hibbett D.S."/>
            <person name="Martin F."/>
            <person name="Nordberg H.P."/>
            <person name="Cantor M.N."/>
            <person name="Hua S.X."/>
        </authorList>
    </citation>
    <scope>NUCLEOTIDE SEQUENCE [LARGE SCALE GENOMIC DNA]</scope>
    <source>
        <strain evidence="1 2">F 1598</strain>
    </source>
</reference>
<evidence type="ECO:0000313" key="2">
    <source>
        <dbReference type="Proteomes" id="UP000054166"/>
    </source>
</evidence>
<dbReference type="Proteomes" id="UP000054166">
    <property type="component" value="Unassembled WGS sequence"/>
</dbReference>
<evidence type="ECO:0000313" key="1">
    <source>
        <dbReference type="EMBL" id="KIM81915.1"/>
    </source>
</evidence>
<reference evidence="2" key="2">
    <citation type="submission" date="2015-01" db="EMBL/GenBank/DDBJ databases">
        <title>Evolutionary Origins and Diversification of the Mycorrhizal Mutualists.</title>
        <authorList>
            <consortium name="DOE Joint Genome Institute"/>
            <consortium name="Mycorrhizal Genomics Consortium"/>
            <person name="Kohler A."/>
            <person name="Kuo A."/>
            <person name="Nagy L.G."/>
            <person name="Floudas D."/>
            <person name="Copeland A."/>
            <person name="Barry K.W."/>
            <person name="Cichocki N."/>
            <person name="Veneault-Fourrey C."/>
            <person name="LaButti K."/>
            <person name="Lindquist E.A."/>
            <person name="Lipzen A."/>
            <person name="Lundell T."/>
            <person name="Morin E."/>
            <person name="Murat C."/>
            <person name="Riley R."/>
            <person name="Ohm R."/>
            <person name="Sun H."/>
            <person name="Tunlid A."/>
            <person name="Henrissat B."/>
            <person name="Grigoriev I.V."/>
            <person name="Hibbett D.S."/>
            <person name="Martin F."/>
        </authorList>
    </citation>
    <scope>NUCLEOTIDE SEQUENCE [LARGE SCALE GENOMIC DNA]</scope>
    <source>
        <strain evidence="2">F 1598</strain>
    </source>
</reference>
<organism evidence="1 2">
    <name type="scientific">Piloderma croceum (strain F 1598)</name>
    <dbReference type="NCBI Taxonomy" id="765440"/>
    <lineage>
        <taxon>Eukaryota</taxon>
        <taxon>Fungi</taxon>
        <taxon>Dikarya</taxon>
        <taxon>Basidiomycota</taxon>
        <taxon>Agaricomycotina</taxon>
        <taxon>Agaricomycetes</taxon>
        <taxon>Agaricomycetidae</taxon>
        <taxon>Atheliales</taxon>
        <taxon>Atheliaceae</taxon>
        <taxon>Piloderma</taxon>
    </lineage>
</organism>
<dbReference type="InParanoid" id="A0A0C3FB63"/>
<gene>
    <name evidence="1" type="ORF">PILCRDRAFT_820785</name>
</gene>
<dbReference type="EMBL" id="KN832996">
    <property type="protein sequence ID" value="KIM81915.1"/>
    <property type="molecule type" value="Genomic_DNA"/>
</dbReference>
<dbReference type="HOGENOM" id="CLU_2638932_0_0_1"/>
<accession>A0A0C3FB63</accession>
<name>A0A0C3FB63_PILCF</name>
<sequence>MSLLSWQFRMDGQNLQRVLISVCETVDQLSASRDDEIVGEKRHFKLNDVGSIVVLLRHKAAIQLPPLFYCTVSSLGY</sequence>